<dbReference type="PANTHER" id="PTHR11958">
    <property type="entry name" value="SODIUM/DICARBOXYLATE SYMPORTER-RELATED"/>
    <property type="match status" value="1"/>
</dbReference>
<comment type="catalytic activity">
    <reaction evidence="10">
        <text>K(+)(in) + L-aspartate(out) + 3 Na(+)(out) + H(+)(out) = K(+)(out) + L-aspartate(in) + 3 Na(+)(in) + H(+)(in)</text>
        <dbReference type="Rhea" id="RHEA:70851"/>
        <dbReference type="ChEBI" id="CHEBI:15378"/>
        <dbReference type="ChEBI" id="CHEBI:29101"/>
        <dbReference type="ChEBI" id="CHEBI:29103"/>
        <dbReference type="ChEBI" id="CHEBI:29991"/>
    </reaction>
</comment>
<evidence type="ECO:0000256" key="2">
    <source>
        <dbReference type="ARBA" id="ARBA00022448"/>
    </source>
</evidence>
<evidence type="ECO:0000256" key="9">
    <source>
        <dbReference type="ARBA" id="ARBA00047601"/>
    </source>
</evidence>
<dbReference type="AlphaFoldDB" id="A0A8T0BA57"/>
<comment type="caution">
    <text evidence="15">The sequence shown here is derived from an EMBL/GenBank/DDBJ whole genome shotgun (WGS) entry which is preliminary data.</text>
</comment>
<dbReference type="Proteomes" id="UP000606274">
    <property type="component" value="Unassembled WGS sequence"/>
</dbReference>
<dbReference type="InterPro" id="IPR001811">
    <property type="entry name" value="Chemokine_IL8-like_dom"/>
</dbReference>
<feature type="transmembrane region" description="Helical" evidence="12">
    <location>
        <begin position="404"/>
        <end position="428"/>
    </location>
</feature>
<keyword evidence="3" id="KW-0202">Cytokine</keyword>
<keyword evidence="13" id="KW-0732">Signal</keyword>
<feature type="transmembrane region" description="Helical" evidence="12">
    <location>
        <begin position="367"/>
        <end position="384"/>
    </location>
</feature>
<dbReference type="InterPro" id="IPR036458">
    <property type="entry name" value="Na:dicarbo_symporter_sf"/>
</dbReference>
<dbReference type="CDD" id="cd00169">
    <property type="entry name" value="Chemokine"/>
    <property type="match status" value="1"/>
</dbReference>
<evidence type="ECO:0000256" key="7">
    <source>
        <dbReference type="ARBA" id="ARBA00023136"/>
    </source>
</evidence>
<name>A0A8T0BA57_SILME</name>
<evidence type="ECO:0000256" key="8">
    <source>
        <dbReference type="ARBA" id="ARBA00023180"/>
    </source>
</evidence>
<dbReference type="PANTHER" id="PTHR11958:SF67">
    <property type="entry name" value="EXCITATORY AMINO ACID TRANSPORTER 4"/>
    <property type="match status" value="1"/>
</dbReference>
<keyword evidence="7 12" id="KW-0472">Membrane</keyword>
<feature type="chain" id="PRO_5035940402" description="Amino acid transporter" evidence="13">
    <location>
        <begin position="21"/>
        <end position="666"/>
    </location>
</feature>
<dbReference type="GO" id="GO:0006955">
    <property type="term" value="P:immune response"/>
    <property type="evidence" value="ECO:0007669"/>
    <property type="project" value="InterPro"/>
</dbReference>
<feature type="transmembrane region" description="Helical" evidence="12">
    <location>
        <begin position="242"/>
        <end position="262"/>
    </location>
</feature>
<dbReference type="Gene3D" id="2.40.50.40">
    <property type="match status" value="1"/>
</dbReference>
<reference evidence="15" key="1">
    <citation type="submission" date="2020-08" db="EMBL/GenBank/DDBJ databases">
        <title>Chromosome-level assembly of Southern catfish (Silurus meridionalis) provides insights into visual adaptation to the nocturnal and benthic lifestyles.</title>
        <authorList>
            <person name="Zhang Y."/>
            <person name="Wang D."/>
            <person name="Peng Z."/>
        </authorList>
    </citation>
    <scope>NUCLEOTIDE SEQUENCE</scope>
    <source>
        <strain evidence="15">SWU-2019-XX</strain>
        <tissue evidence="15">Muscle</tissue>
    </source>
</reference>
<feature type="signal peptide" evidence="13">
    <location>
        <begin position="1"/>
        <end position="20"/>
    </location>
</feature>
<dbReference type="SUPFAM" id="SSF54117">
    <property type="entry name" value="Interleukin 8-like chemokines"/>
    <property type="match status" value="1"/>
</dbReference>
<keyword evidence="5 12" id="KW-0769">Symport</keyword>
<keyword evidence="16" id="KW-1185">Reference proteome</keyword>
<organism evidence="15 16">
    <name type="scientific">Silurus meridionalis</name>
    <name type="common">Southern catfish</name>
    <name type="synonym">Silurus soldatovi meridionalis</name>
    <dbReference type="NCBI Taxonomy" id="175797"/>
    <lineage>
        <taxon>Eukaryota</taxon>
        <taxon>Metazoa</taxon>
        <taxon>Chordata</taxon>
        <taxon>Craniata</taxon>
        <taxon>Vertebrata</taxon>
        <taxon>Euteleostomi</taxon>
        <taxon>Actinopterygii</taxon>
        <taxon>Neopterygii</taxon>
        <taxon>Teleostei</taxon>
        <taxon>Ostariophysi</taxon>
        <taxon>Siluriformes</taxon>
        <taxon>Siluridae</taxon>
        <taxon>Silurus</taxon>
    </lineage>
</organism>
<feature type="domain" description="Chemokine interleukin-8-like" evidence="14">
    <location>
        <begin position="24"/>
        <end position="88"/>
    </location>
</feature>
<dbReference type="InterPro" id="IPR050746">
    <property type="entry name" value="DAACS"/>
</dbReference>
<evidence type="ECO:0000256" key="10">
    <source>
        <dbReference type="ARBA" id="ARBA00048715"/>
    </source>
</evidence>
<dbReference type="GO" id="GO:0005313">
    <property type="term" value="F:L-glutamate transmembrane transporter activity"/>
    <property type="evidence" value="ECO:0007669"/>
    <property type="project" value="TreeGrafter"/>
</dbReference>
<dbReference type="GO" id="GO:0015501">
    <property type="term" value="F:glutamate:sodium symporter activity"/>
    <property type="evidence" value="ECO:0007669"/>
    <property type="project" value="TreeGrafter"/>
</dbReference>
<evidence type="ECO:0000259" key="14">
    <source>
        <dbReference type="SMART" id="SM00199"/>
    </source>
</evidence>
<dbReference type="GO" id="GO:0008009">
    <property type="term" value="F:chemokine activity"/>
    <property type="evidence" value="ECO:0007669"/>
    <property type="project" value="InterPro"/>
</dbReference>
<evidence type="ECO:0000256" key="5">
    <source>
        <dbReference type="ARBA" id="ARBA00022847"/>
    </source>
</evidence>
<feature type="transmembrane region" description="Helical" evidence="12">
    <location>
        <begin position="440"/>
        <end position="465"/>
    </location>
</feature>
<dbReference type="InterPro" id="IPR001991">
    <property type="entry name" value="Na-dicarboxylate_symporter"/>
</dbReference>
<evidence type="ECO:0000256" key="13">
    <source>
        <dbReference type="SAM" id="SignalP"/>
    </source>
</evidence>
<keyword evidence="8" id="KW-0325">Glycoprotein</keyword>
<feature type="transmembrane region" description="Helical" evidence="12">
    <location>
        <begin position="166"/>
        <end position="184"/>
    </location>
</feature>
<comment type="subcellular location">
    <subcellularLocation>
        <location evidence="1 12">Membrane</location>
        <topology evidence="1 12">Multi-pass membrane protein</topology>
    </subcellularLocation>
</comment>
<dbReference type="InterPro" id="IPR018107">
    <property type="entry name" value="Na-dicarboxylate_symporter_CS"/>
</dbReference>
<dbReference type="GO" id="GO:0005615">
    <property type="term" value="C:extracellular space"/>
    <property type="evidence" value="ECO:0007669"/>
    <property type="project" value="UniProtKB-KW"/>
</dbReference>
<evidence type="ECO:0000256" key="6">
    <source>
        <dbReference type="ARBA" id="ARBA00022989"/>
    </source>
</evidence>
<dbReference type="PROSITE" id="PS00714">
    <property type="entry name" value="NA_DICARBOXYL_SYMP_2"/>
    <property type="match status" value="1"/>
</dbReference>
<accession>A0A8T0BA57</accession>
<evidence type="ECO:0000313" key="16">
    <source>
        <dbReference type="Proteomes" id="UP000606274"/>
    </source>
</evidence>
<comment type="similarity">
    <text evidence="12">Belongs to the dicarboxylate/amino acid:cation symporter (DAACS) (TC 2.A.23) family.</text>
</comment>
<feature type="transmembrane region" description="Helical" evidence="12">
    <location>
        <begin position="204"/>
        <end position="222"/>
    </location>
</feature>
<evidence type="ECO:0000256" key="12">
    <source>
        <dbReference type="RuleBase" id="RU361216"/>
    </source>
</evidence>
<evidence type="ECO:0000313" key="15">
    <source>
        <dbReference type="EMBL" id="KAF7703752.1"/>
    </source>
</evidence>
<keyword evidence="6 12" id="KW-1133">Transmembrane helix</keyword>
<dbReference type="GO" id="GO:0005886">
    <property type="term" value="C:plasma membrane"/>
    <property type="evidence" value="ECO:0007669"/>
    <property type="project" value="TreeGrafter"/>
</dbReference>
<dbReference type="Pfam" id="PF00048">
    <property type="entry name" value="IL8"/>
    <property type="match status" value="1"/>
</dbReference>
<dbReference type="SMART" id="SM00199">
    <property type="entry name" value="SCY"/>
    <property type="match status" value="1"/>
</dbReference>
<sequence>MQLRVLALLLLLLCMCPVLAQGSYENCCLKYGSEPKARFKKKVVSYRIQESDGGCNIPAVIFTLELKKSRILCADPKQPWVKILTSVGQFRLVSHETCLLDQAFELIINEKPPNSLFLEEDTEKPHYPEKDLHWLHRAMQKQGSGSKVGMCSINRNAIKNFLHRNSFVLLTVGAVVLGIILGFAVRPQNLSLREIKYLSFPGEVLMRMLQMMVLPLIVSSLVTGVSNLDSNATGKMGVRAVVYYIVTTFIAVFIGIVVVTTIKPGKGKRDIPMSTNGRADSVTAADAFLDLFRNMFPSNLVEACFKQYRTLYKKTILTKNITVLVNVSDIVINATEFRQVGNYSTALQTIQETVEEITPVSGSSNGVNALGLVVFSMFFGFVIGNMKQQGQPLKDFFDCLNDAIMRLVAIIMWYAPVGILFLIAGKIVEMKDLFQVGGQLGMYMLCVIVGLLVHSLIALPLIFYLCTRRNPFTFISGLLQALITAFGTSSSSATLPITFRCLEEKNHVDKRVTRLVLPVGATINMDGTALYEAVAAIFIAQVNDMDLNFGQIFTISITATAASIGAAAIPQAGLVTMVIVLTSVGLPTEDITLIIAVDWFLDRIRTTTNVLGDSLGAGIVEHLSREELQNLDAGISSSVIEVNEKPYQLICQEEDCLRHQNSETAM</sequence>
<evidence type="ECO:0000256" key="3">
    <source>
        <dbReference type="ARBA" id="ARBA00022514"/>
    </source>
</evidence>
<dbReference type="PRINTS" id="PR00173">
    <property type="entry name" value="EDTRNSPORT"/>
</dbReference>
<dbReference type="SUPFAM" id="SSF118215">
    <property type="entry name" value="Proton glutamate symport protein"/>
    <property type="match status" value="1"/>
</dbReference>
<gene>
    <name evidence="15" type="ORF">HF521_022759</name>
</gene>
<dbReference type="Pfam" id="PF00375">
    <property type="entry name" value="SDF"/>
    <property type="match status" value="1"/>
</dbReference>
<dbReference type="GO" id="GO:0015175">
    <property type="term" value="F:neutral L-amino acid transmembrane transporter activity"/>
    <property type="evidence" value="ECO:0007669"/>
    <property type="project" value="TreeGrafter"/>
</dbReference>
<evidence type="ECO:0000256" key="11">
    <source>
        <dbReference type="ARBA" id="ARBA00049118"/>
    </source>
</evidence>
<protein>
    <recommendedName>
        <fullName evidence="12">Amino acid transporter</fullName>
    </recommendedName>
</protein>
<dbReference type="Gene3D" id="1.10.3860.10">
    <property type="entry name" value="Sodium:dicarboxylate symporter"/>
    <property type="match status" value="1"/>
</dbReference>
<dbReference type="InterPro" id="IPR036048">
    <property type="entry name" value="Interleukin_8-like_sf"/>
</dbReference>
<keyword evidence="2 12" id="KW-0813">Transport</keyword>
<dbReference type="PROSITE" id="PS00713">
    <property type="entry name" value="NA_DICARBOXYL_SYMP_1"/>
    <property type="match status" value="1"/>
</dbReference>
<dbReference type="FunFam" id="1.10.3860.10:FF:000002">
    <property type="entry name" value="Amino acid transporter"/>
    <property type="match status" value="1"/>
</dbReference>
<comment type="catalytic activity">
    <reaction evidence="9">
        <text>K(+)(in) + L-glutamate(out) + 3 Na(+)(out) + H(+)(out) = K(+)(out) + L-glutamate(in) + 3 Na(+)(in) + H(+)(in)</text>
        <dbReference type="Rhea" id="RHEA:70699"/>
        <dbReference type="ChEBI" id="CHEBI:15378"/>
        <dbReference type="ChEBI" id="CHEBI:29101"/>
        <dbReference type="ChEBI" id="CHEBI:29103"/>
        <dbReference type="ChEBI" id="CHEBI:29985"/>
    </reaction>
</comment>
<dbReference type="EMBL" id="JABFDY010000009">
    <property type="protein sequence ID" value="KAF7703752.1"/>
    <property type="molecule type" value="Genomic_DNA"/>
</dbReference>
<keyword evidence="4 12" id="KW-0812">Transmembrane</keyword>
<comment type="catalytic activity">
    <reaction evidence="11">
        <text>D-aspartate(out) + K(+)(in) + 3 Na(+)(out) + H(+)(out) = D-aspartate(in) + K(+)(out) + 3 Na(+)(in) + H(+)(in)</text>
        <dbReference type="Rhea" id="RHEA:71379"/>
        <dbReference type="ChEBI" id="CHEBI:15378"/>
        <dbReference type="ChEBI" id="CHEBI:29101"/>
        <dbReference type="ChEBI" id="CHEBI:29103"/>
        <dbReference type="ChEBI" id="CHEBI:29990"/>
    </reaction>
</comment>
<proteinExistence type="inferred from homology"/>
<evidence type="ECO:0000256" key="4">
    <source>
        <dbReference type="ARBA" id="ARBA00022692"/>
    </source>
</evidence>
<evidence type="ECO:0000256" key="1">
    <source>
        <dbReference type="ARBA" id="ARBA00004141"/>
    </source>
</evidence>